<keyword evidence="1" id="KW-0732">Signal</keyword>
<protein>
    <submittedName>
        <fullName evidence="2">Uncharacterized protein</fullName>
    </submittedName>
</protein>
<dbReference type="AlphaFoldDB" id="A0AAN8NBZ3"/>
<dbReference type="EMBL" id="JAVHJM010000007">
    <property type="protein sequence ID" value="KAK6510594.1"/>
    <property type="molecule type" value="Genomic_DNA"/>
</dbReference>
<evidence type="ECO:0000256" key="1">
    <source>
        <dbReference type="SAM" id="SignalP"/>
    </source>
</evidence>
<evidence type="ECO:0000313" key="2">
    <source>
        <dbReference type="EMBL" id="KAK6510594.1"/>
    </source>
</evidence>
<organism evidence="2 3">
    <name type="scientific">Arthrobotrys conoides</name>
    <dbReference type="NCBI Taxonomy" id="74498"/>
    <lineage>
        <taxon>Eukaryota</taxon>
        <taxon>Fungi</taxon>
        <taxon>Dikarya</taxon>
        <taxon>Ascomycota</taxon>
        <taxon>Pezizomycotina</taxon>
        <taxon>Orbiliomycetes</taxon>
        <taxon>Orbiliales</taxon>
        <taxon>Orbiliaceae</taxon>
        <taxon>Arthrobotrys</taxon>
    </lineage>
</organism>
<evidence type="ECO:0000313" key="3">
    <source>
        <dbReference type="Proteomes" id="UP001307849"/>
    </source>
</evidence>
<name>A0AAN8NBZ3_9PEZI</name>
<feature type="signal peptide" evidence="1">
    <location>
        <begin position="1"/>
        <end position="27"/>
    </location>
</feature>
<gene>
    <name evidence="2" type="ORF">TWF506_009697</name>
</gene>
<dbReference type="Proteomes" id="UP001307849">
    <property type="component" value="Unassembled WGS sequence"/>
</dbReference>
<reference evidence="2 3" key="1">
    <citation type="submission" date="2019-10" db="EMBL/GenBank/DDBJ databases">
        <authorList>
            <person name="Palmer J.M."/>
        </authorList>
    </citation>
    <scope>NUCLEOTIDE SEQUENCE [LARGE SCALE GENOMIC DNA]</scope>
    <source>
        <strain evidence="2 3">TWF506</strain>
    </source>
</reference>
<keyword evidence="3" id="KW-1185">Reference proteome</keyword>
<proteinExistence type="predicted"/>
<sequence>MLLQRCGRLVALGIVLSGFGSTIPAGAVPDADGYDIILQSAINKYLDNNKNTLQTAVNQLRGLVAGYRAQYRFDWHKDEKKRVENAQQARNRWEEKTLPREEPWLDPFEVVPSYSYENLTTHLQAEMLKLSQKIPTPETVQQVDLGTSILNSNGNLPSLPISEYTAARELQLSMPLPLYTLKDVGDTITAIAGFIIFVQQFEFATADLAPKFFLFQRRSVDLERTSILRILANFMESQAGGSNSFLSLDRSDTRRFTEHMFSIPDDIIHTDRSDSEESDDEYYGYEPLLPLRHEFQPSGLGEFKQGLTLLTYAVGQLRDLWAERVEQTFEGGIPPEHPDVVVAWDLSEQIYQFLDFYAKGLSAFLETVMELPPLVTHWEEPTHEQVKGFKETSLDYEDLEEKEDFFKDFKVPGVKLEDEEQDNELEQEPDYIPSPGTDIHPGINMEIEPDIEFELDNGPLIEPHYDPDEIFQGIDATNWNPSDQDLLEFGNGVENAPWNPFVTELEFENTAPLPDWNIDNVELPE</sequence>
<comment type="caution">
    <text evidence="2">The sequence shown here is derived from an EMBL/GenBank/DDBJ whole genome shotgun (WGS) entry which is preliminary data.</text>
</comment>
<accession>A0AAN8NBZ3</accession>
<feature type="chain" id="PRO_5042945636" evidence="1">
    <location>
        <begin position="28"/>
        <end position="525"/>
    </location>
</feature>